<organism evidence="1 2">
    <name type="scientific">Zymoseptoria tritici (strain ST99CH_3D7)</name>
    <dbReference type="NCBI Taxonomy" id="1276538"/>
    <lineage>
        <taxon>Eukaryota</taxon>
        <taxon>Fungi</taxon>
        <taxon>Dikarya</taxon>
        <taxon>Ascomycota</taxon>
        <taxon>Pezizomycotina</taxon>
        <taxon>Dothideomycetes</taxon>
        <taxon>Dothideomycetidae</taxon>
        <taxon>Mycosphaerellales</taxon>
        <taxon>Mycosphaerellaceae</taxon>
        <taxon>Zymoseptoria</taxon>
    </lineage>
</organism>
<proteinExistence type="predicted"/>
<evidence type="ECO:0000313" key="2">
    <source>
        <dbReference type="Proteomes" id="UP000215127"/>
    </source>
</evidence>
<protein>
    <submittedName>
        <fullName evidence="1">Uncharacterized protein</fullName>
    </submittedName>
</protein>
<evidence type="ECO:0000313" key="1">
    <source>
        <dbReference type="EMBL" id="SMQ47128.1"/>
    </source>
</evidence>
<reference evidence="1 2" key="1">
    <citation type="submission" date="2016-06" db="EMBL/GenBank/DDBJ databases">
        <authorList>
            <person name="Kjaerup R.B."/>
            <person name="Dalgaard T.S."/>
            <person name="Juul-Madsen H.R."/>
        </authorList>
    </citation>
    <scope>NUCLEOTIDE SEQUENCE [LARGE SCALE GENOMIC DNA]</scope>
</reference>
<dbReference type="EMBL" id="LT853693">
    <property type="protein sequence ID" value="SMQ47128.1"/>
    <property type="molecule type" value="Genomic_DNA"/>
</dbReference>
<dbReference type="AlphaFoldDB" id="A0A1X7RI77"/>
<accession>A0A1X7RI77</accession>
<name>A0A1X7RI77_ZYMT9</name>
<gene>
    <name evidence="1" type="ORF">ZT3D7_G2275</name>
</gene>
<dbReference type="Proteomes" id="UP000215127">
    <property type="component" value="Chromosome 2"/>
</dbReference>
<keyword evidence="2" id="KW-1185">Reference proteome</keyword>
<sequence length="502" mass="57016">MSSKDSIARCAHQDSNQHGGHVLHFEYSIALIGDNKPALEPPLHVQHRTRPPADRTTFGLISTRFYAVFSSEVTLLPRFYHVALDNLVNAIMNLRDAPGESTLEFAAFFDEARGERRHRCRLTTWYQQGNALTLYFVIGEDSWKYLMEHAGTHQWINTMQHLEQRASDRAVYHIREELIKCYPDTDIVEAEENSWNVRWATKMRTNVLEVLCSRLHPFQPPFGYPGVGDLHVMLPCGHAQSMWEDTLHNLRVDQCKAVNCPTCKQRTLQPEDEIELAVSTEVLTTQEEYLREHHHWSRIRELSTNDDLHLPGTAIAVALDLSLESFKAPTFVNPNEFSLAEHKPTEEVMDHFSAMFFGSSHVVSKSQEDLVDMLMSEALNLPVRERGQKLSESFLPPGYVNFLLLWIGRAVIFLAERRCRRMGSAHAGVHRHGDDLVYNSDVFGQANAVGADSASVQLLTDLDSTAIDFEAVRDALAKLQLPATATVADMMKELEKMQLNKQ</sequence>